<proteinExistence type="predicted"/>
<evidence type="ECO:0000256" key="1">
    <source>
        <dbReference type="PROSITE-ProRule" id="PRU00169"/>
    </source>
</evidence>
<dbReference type="EMBL" id="FR695877">
    <property type="protein sequence ID" value="CBX31709.1"/>
    <property type="molecule type" value="Genomic_DNA"/>
</dbReference>
<dbReference type="AlphaFoldDB" id="E1YKA5"/>
<feature type="domain" description="HD-GYP" evidence="3">
    <location>
        <begin position="149"/>
        <end position="340"/>
    </location>
</feature>
<gene>
    <name evidence="4" type="ORF">N47_E52210</name>
</gene>
<dbReference type="Gene3D" id="1.10.3210.10">
    <property type="entry name" value="Hypothetical protein af1432"/>
    <property type="match status" value="1"/>
</dbReference>
<evidence type="ECO:0000259" key="3">
    <source>
        <dbReference type="PROSITE" id="PS51832"/>
    </source>
</evidence>
<dbReference type="Pfam" id="PF00072">
    <property type="entry name" value="Response_reg"/>
    <property type="match status" value="1"/>
</dbReference>
<dbReference type="PANTHER" id="PTHR45228">
    <property type="entry name" value="CYCLIC DI-GMP PHOSPHODIESTERASE TM_0186-RELATED"/>
    <property type="match status" value="1"/>
</dbReference>
<sequence length="340" mass="38466">MQTKNSLVLVVDDNSTNIDLLVSTLKADYRLGIAKNGFKAIDYALEYLPDLILLDVMMPEMNGYEVCKRLKAESSTKNIPVIFITALTETDHKTKGFEVGGVDYITKPFYSEEVKARVKTHISLKKMRETLNNQNIVLEERVKEKTAEIQQMLSATIETMAVMVDVRDPYTAGHQRRVAQLACAIAEKLSLSEDIIHTIQIAGVLHDIGKIRIPISIINRPGELLDVEFQMIKIHPQVGYDILKNIPSPWPFAKAVLQHHEKLDGSGYPACLKDDEIMLEAKILTVADVAEATSSYRPYRPAFDIDYALEELLKNKDKSYYGKAVDACIELFRNNNFRFE</sequence>
<dbReference type="InterPro" id="IPR001789">
    <property type="entry name" value="Sig_transdc_resp-reg_receiver"/>
</dbReference>
<dbReference type="Pfam" id="PF13487">
    <property type="entry name" value="HD_5"/>
    <property type="match status" value="1"/>
</dbReference>
<evidence type="ECO:0000259" key="2">
    <source>
        <dbReference type="PROSITE" id="PS50110"/>
    </source>
</evidence>
<accession>E1YKA5</accession>
<dbReference type="SUPFAM" id="SSF109604">
    <property type="entry name" value="HD-domain/PDEase-like"/>
    <property type="match status" value="1"/>
</dbReference>
<dbReference type="CDD" id="cd19920">
    <property type="entry name" value="REC_PA4781-like"/>
    <property type="match status" value="1"/>
</dbReference>
<dbReference type="CDD" id="cd00077">
    <property type="entry name" value="HDc"/>
    <property type="match status" value="1"/>
</dbReference>
<dbReference type="PROSITE" id="PS50110">
    <property type="entry name" value="RESPONSE_REGULATORY"/>
    <property type="match status" value="1"/>
</dbReference>
<dbReference type="PROSITE" id="PS51832">
    <property type="entry name" value="HD_GYP"/>
    <property type="match status" value="1"/>
</dbReference>
<dbReference type="InterPro" id="IPR037522">
    <property type="entry name" value="HD_GYP_dom"/>
</dbReference>
<name>E1YKA5_9BACT</name>
<dbReference type="SUPFAM" id="SSF52172">
    <property type="entry name" value="CheY-like"/>
    <property type="match status" value="1"/>
</dbReference>
<reference evidence="4" key="1">
    <citation type="journal article" date="2011" name="Environ. Microbiol.">
        <title>Genomic insights into the metabolic potential of the polycyclic aromatic hydrocarbon degrading sulfate-reducing Deltaproteobacterium N47.</title>
        <authorList>
            <person name="Bergmann F."/>
            <person name="Selesi D."/>
            <person name="Weinmaier T."/>
            <person name="Tischler P."/>
            <person name="Rattei T."/>
            <person name="Meckenstock R.U."/>
        </authorList>
    </citation>
    <scope>NUCLEOTIDE SEQUENCE</scope>
</reference>
<protein>
    <recommendedName>
        <fullName evidence="5">Response regulator receiver modulated metal dependent phosphohydrolase</fullName>
    </recommendedName>
</protein>
<dbReference type="GO" id="GO:0000160">
    <property type="term" value="P:phosphorelay signal transduction system"/>
    <property type="evidence" value="ECO:0007669"/>
    <property type="project" value="InterPro"/>
</dbReference>
<dbReference type="InterPro" id="IPR011006">
    <property type="entry name" value="CheY-like_superfamily"/>
</dbReference>
<evidence type="ECO:0000313" key="4">
    <source>
        <dbReference type="EMBL" id="CBX31709.1"/>
    </source>
</evidence>
<organism evidence="4">
    <name type="scientific">uncultured Desulfobacterium sp</name>
    <dbReference type="NCBI Taxonomy" id="201089"/>
    <lineage>
        <taxon>Bacteria</taxon>
        <taxon>Pseudomonadati</taxon>
        <taxon>Thermodesulfobacteriota</taxon>
        <taxon>Desulfobacteria</taxon>
        <taxon>Desulfobacterales</taxon>
        <taxon>Desulfobacteriaceae</taxon>
        <taxon>Desulfobacterium</taxon>
        <taxon>environmental samples</taxon>
    </lineage>
</organism>
<dbReference type="InterPro" id="IPR052020">
    <property type="entry name" value="Cyclic_di-GMP/3'3'-cGAMP_PDE"/>
</dbReference>
<dbReference type="SMART" id="SM00448">
    <property type="entry name" value="REC"/>
    <property type="match status" value="1"/>
</dbReference>
<evidence type="ECO:0008006" key="5">
    <source>
        <dbReference type="Google" id="ProtNLM"/>
    </source>
</evidence>
<dbReference type="InterPro" id="IPR003607">
    <property type="entry name" value="HD/PDEase_dom"/>
</dbReference>
<dbReference type="SMART" id="SM00471">
    <property type="entry name" value="HDc"/>
    <property type="match status" value="1"/>
</dbReference>
<feature type="domain" description="Response regulatory" evidence="2">
    <location>
        <begin position="7"/>
        <end position="122"/>
    </location>
</feature>
<feature type="modified residue" description="4-aspartylphosphate" evidence="1">
    <location>
        <position position="55"/>
    </location>
</feature>
<dbReference type="Gene3D" id="3.40.50.2300">
    <property type="match status" value="1"/>
</dbReference>
<keyword evidence="1" id="KW-0597">Phosphoprotein</keyword>